<sequence length="446" mass="51567">MNKLLTILLITLLCSCYSYAQLPGIPVPVPNAMDTYGININLPSSPGPSAPFTPSKQQNNIYDPNELIRRRQRAQQEIEEATAMMREIEECYSIASSLTKNGFPSQAGIPGTEYFRSAYQEISDMLHDSIPLNLERAIFLIENAYLNNQLNFNDFQKSISEKADYCKWRMRELKLNPHDGLAQNMAIFSLLTDTLNIRQPGTEKTVTHYPLKYNLDDYDSQKNFTSHFVNTLLTTNVGQCHSMPLLYLILAERLGAKAYLALAPQHSFVKIQDDNGAWYNLELTCRSILSDYHYMNSSYIKSEAIRNKLYMNPLSKKETVASLLTTLGQYYLMKYGYDPFILDCLHTAESYSPHDIYNKIMEADYETRLTLEIARLLNARHPETLKKISPEAYKHYERMHELYKEIDNSGYEDMPKEIYARWLRHVEKLKKEEDGHAQPTIRKTVK</sequence>
<evidence type="ECO:0000313" key="2">
    <source>
        <dbReference type="EMBL" id="KAA3770788.1"/>
    </source>
</evidence>
<evidence type="ECO:0000256" key="1">
    <source>
        <dbReference type="SAM" id="SignalP"/>
    </source>
</evidence>
<reference evidence="2 3" key="1">
    <citation type="journal article" date="2019" name="Nat. Med.">
        <title>A library of human gut bacterial isolates paired with longitudinal multiomics data enables mechanistic microbiome research.</title>
        <authorList>
            <person name="Poyet M."/>
            <person name="Groussin M."/>
            <person name="Gibbons S.M."/>
            <person name="Avila-Pacheco J."/>
            <person name="Jiang X."/>
            <person name="Kearney S.M."/>
            <person name="Perrotta A.R."/>
            <person name="Berdy B."/>
            <person name="Zhao S."/>
            <person name="Lieberman T.D."/>
            <person name="Swanson P.K."/>
            <person name="Smith M."/>
            <person name="Roesemann S."/>
            <person name="Alexander J.E."/>
            <person name="Rich S.A."/>
            <person name="Livny J."/>
            <person name="Vlamakis H."/>
            <person name="Clish C."/>
            <person name="Bullock K."/>
            <person name="Deik A."/>
            <person name="Scott J."/>
            <person name="Pierce K.A."/>
            <person name="Xavier R.J."/>
            <person name="Alm E.J."/>
        </authorList>
    </citation>
    <scope>NUCLEOTIDE SEQUENCE [LARGE SCALE GENOMIC DNA]</scope>
    <source>
        <strain evidence="2 3">BIOML-A10</strain>
    </source>
</reference>
<feature type="chain" id="PRO_5029801743" description="Protein SirB1 N-terminal domain-containing protein" evidence="1">
    <location>
        <begin position="21"/>
        <end position="446"/>
    </location>
</feature>
<evidence type="ECO:0000313" key="3">
    <source>
        <dbReference type="Proteomes" id="UP000422221"/>
    </source>
</evidence>
<gene>
    <name evidence="2" type="ORF">F3F73_02275</name>
</gene>
<protein>
    <recommendedName>
        <fullName evidence="4">Protein SirB1 N-terminal domain-containing protein</fullName>
    </recommendedName>
</protein>
<name>A0A7J4XPP0_9BACE</name>
<keyword evidence="1" id="KW-0732">Signal</keyword>
<feature type="signal peptide" evidence="1">
    <location>
        <begin position="1"/>
        <end position="20"/>
    </location>
</feature>
<dbReference type="EMBL" id="VWMK01000001">
    <property type="protein sequence ID" value="KAA3770788.1"/>
    <property type="molecule type" value="Genomic_DNA"/>
</dbReference>
<evidence type="ECO:0008006" key="4">
    <source>
        <dbReference type="Google" id="ProtNLM"/>
    </source>
</evidence>
<dbReference type="Proteomes" id="UP000422221">
    <property type="component" value="Unassembled WGS sequence"/>
</dbReference>
<comment type="caution">
    <text evidence="2">The sequence shown here is derived from an EMBL/GenBank/DDBJ whole genome shotgun (WGS) entry which is preliminary data.</text>
</comment>
<dbReference type="PROSITE" id="PS51257">
    <property type="entry name" value="PROKAR_LIPOPROTEIN"/>
    <property type="match status" value="1"/>
</dbReference>
<organism evidence="2 3">
    <name type="scientific">Bacteroides salyersiae</name>
    <dbReference type="NCBI Taxonomy" id="291644"/>
    <lineage>
        <taxon>Bacteria</taxon>
        <taxon>Pseudomonadati</taxon>
        <taxon>Bacteroidota</taxon>
        <taxon>Bacteroidia</taxon>
        <taxon>Bacteroidales</taxon>
        <taxon>Bacteroidaceae</taxon>
        <taxon>Bacteroides</taxon>
    </lineage>
</organism>
<accession>A0A7J4XPP0</accession>
<proteinExistence type="predicted"/>
<dbReference type="AlphaFoldDB" id="A0A7J4XPP0"/>
<dbReference type="RefSeq" id="WP_130057757.1">
    <property type="nucleotide sequence ID" value="NZ_CP081902.1"/>
</dbReference>